<accession>A0A955L552</accession>
<organism evidence="2 3">
    <name type="scientific">Candidatus Dojkabacteria bacterium</name>
    <dbReference type="NCBI Taxonomy" id="2099670"/>
    <lineage>
        <taxon>Bacteria</taxon>
        <taxon>Candidatus Dojkabacteria</taxon>
    </lineage>
</organism>
<evidence type="ECO:0008006" key="4">
    <source>
        <dbReference type="Google" id="ProtNLM"/>
    </source>
</evidence>
<reference evidence="2" key="2">
    <citation type="journal article" date="2021" name="Microbiome">
        <title>Successional dynamics and alternative stable states in a saline activated sludge microbial community over 9 years.</title>
        <authorList>
            <person name="Wang Y."/>
            <person name="Ye J."/>
            <person name="Ju F."/>
            <person name="Liu L."/>
            <person name="Boyd J.A."/>
            <person name="Deng Y."/>
            <person name="Parks D.H."/>
            <person name="Jiang X."/>
            <person name="Yin X."/>
            <person name="Woodcroft B.J."/>
            <person name="Tyson G.W."/>
            <person name="Hugenholtz P."/>
            <person name="Polz M.F."/>
            <person name="Zhang T."/>
        </authorList>
    </citation>
    <scope>NUCLEOTIDE SEQUENCE</scope>
    <source>
        <strain evidence="2">HKST-UBA14</strain>
    </source>
</reference>
<keyword evidence="1" id="KW-0812">Transmembrane</keyword>
<feature type="transmembrane region" description="Helical" evidence="1">
    <location>
        <begin position="12"/>
        <end position="31"/>
    </location>
</feature>
<feature type="transmembrane region" description="Helical" evidence="1">
    <location>
        <begin position="188"/>
        <end position="206"/>
    </location>
</feature>
<protein>
    <recommendedName>
        <fullName evidence="4">Ferric oxidoreductase domain-containing protein</fullName>
    </recommendedName>
</protein>
<dbReference type="Proteomes" id="UP000783287">
    <property type="component" value="Unassembled WGS sequence"/>
</dbReference>
<reference evidence="2" key="1">
    <citation type="submission" date="2020-04" db="EMBL/GenBank/DDBJ databases">
        <authorList>
            <person name="Zhang T."/>
        </authorList>
    </citation>
    <scope>NUCLEOTIDE SEQUENCE</scope>
    <source>
        <strain evidence="2">HKST-UBA14</strain>
    </source>
</reference>
<dbReference type="AlphaFoldDB" id="A0A955L552"/>
<feature type="transmembrane region" description="Helical" evidence="1">
    <location>
        <begin position="115"/>
        <end position="138"/>
    </location>
</feature>
<proteinExistence type="predicted"/>
<evidence type="ECO:0000313" key="2">
    <source>
        <dbReference type="EMBL" id="MCA9383197.1"/>
    </source>
</evidence>
<evidence type="ECO:0000313" key="3">
    <source>
        <dbReference type="Proteomes" id="UP000783287"/>
    </source>
</evidence>
<evidence type="ECO:0000256" key="1">
    <source>
        <dbReference type="SAM" id="Phobius"/>
    </source>
</evidence>
<feature type="transmembrane region" description="Helical" evidence="1">
    <location>
        <begin position="150"/>
        <end position="168"/>
    </location>
</feature>
<gene>
    <name evidence="2" type="ORF">KC909_02420</name>
</gene>
<name>A0A955L552_9BACT</name>
<feature type="transmembrane region" description="Helical" evidence="1">
    <location>
        <begin position="51"/>
        <end position="69"/>
    </location>
</feature>
<feature type="transmembrane region" description="Helical" evidence="1">
    <location>
        <begin position="81"/>
        <end position="103"/>
    </location>
</feature>
<comment type="caution">
    <text evidence="2">The sequence shown here is derived from an EMBL/GenBank/DDBJ whole genome shotgun (WGS) entry which is preliminary data.</text>
</comment>
<keyword evidence="1" id="KW-0472">Membrane</keyword>
<sequence>MINSKSAHTIQSWLKAIIFCELSLIVVYFYYKLTGEAVGGTRDISRITADAGTLLIVLSFAMSGFSYFFNFLDKYLVYRKYLGLLGFYLTLVHVYYALVFALAHPDMALSTGSRVWSFIGAIFALTYFIQMTLVSNNWAIKIIGGKAQRIILRFGYVALAATVIHFWIRKLPLWEDFMAGDFGSIPPLSLVVFVFAILAFLLRIAMEVMIRVKSQSKPETTESK</sequence>
<keyword evidence="1" id="KW-1133">Transmembrane helix</keyword>
<dbReference type="EMBL" id="JAGQLK010000037">
    <property type="protein sequence ID" value="MCA9383197.1"/>
    <property type="molecule type" value="Genomic_DNA"/>
</dbReference>